<evidence type="ECO:0000256" key="1">
    <source>
        <dbReference type="SAM" id="MobiDB-lite"/>
    </source>
</evidence>
<accession>A0C1Y2</accession>
<feature type="region of interest" description="Disordered" evidence="1">
    <location>
        <begin position="541"/>
        <end position="573"/>
    </location>
</feature>
<dbReference type="InParanoid" id="A0C1Y2"/>
<evidence type="ECO:0000313" key="2">
    <source>
        <dbReference type="EMBL" id="CAK64799.1"/>
    </source>
</evidence>
<reference evidence="2 3" key="1">
    <citation type="journal article" date="2006" name="Nature">
        <title>Global trends of whole-genome duplications revealed by the ciliate Paramecium tetraurelia.</title>
        <authorList>
            <consortium name="Genoscope"/>
            <person name="Aury J.-M."/>
            <person name="Jaillon O."/>
            <person name="Duret L."/>
            <person name="Noel B."/>
            <person name="Jubin C."/>
            <person name="Porcel B.M."/>
            <person name="Segurens B."/>
            <person name="Daubin V."/>
            <person name="Anthouard V."/>
            <person name="Aiach N."/>
            <person name="Arnaiz O."/>
            <person name="Billaut A."/>
            <person name="Beisson J."/>
            <person name="Blanc I."/>
            <person name="Bouhouche K."/>
            <person name="Camara F."/>
            <person name="Duharcourt S."/>
            <person name="Guigo R."/>
            <person name="Gogendeau D."/>
            <person name="Katinka M."/>
            <person name="Keller A.-M."/>
            <person name="Kissmehl R."/>
            <person name="Klotz C."/>
            <person name="Koll F."/>
            <person name="Le Moue A."/>
            <person name="Lepere C."/>
            <person name="Malinsky S."/>
            <person name="Nowacki M."/>
            <person name="Nowak J.K."/>
            <person name="Plattner H."/>
            <person name="Poulain J."/>
            <person name="Ruiz F."/>
            <person name="Serrano V."/>
            <person name="Zagulski M."/>
            <person name="Dessen P."/>
            <person name="Betermier M."/>
            <person name="Weissenbach J."/>
            <person name="Scarpelli C."/>
            <person name="Schachter V."/>
            <person name="Sperling L."/>
            <person name="Meyer E."/>
            <person name="Cohen J."/>
            <person name="Wincker P."/>
        </authorList>
    </citation>
    <scope>NUCLEOTIDE SEQUENCE [LARGE SCALE GENOMIC DNA]</scope>
    <source>
        <strain evidence="2 3">Stock d4-2</strain>
    </source>
</reference>
<dbReference type="EMBL" id="CT868034">
    <property type="protein sequence ID" value="CAK64799.1"/>
    <property type="molecule type" value="Genomic_DNA"/>
</dbReference>
<feature type="compositionally biased region" description="Basic and acidic residues" evidence="1">
    <location>
        <begin position="560"/>
        <end position="573"/>
    </location>
</feature>
<dbReference type="KEGG" id="ptm:GSPATT00034276001"/>
<protein>
    <submittedName>
        <fullName evidence="2">Uncharacterized protein</fullName>
    </submittedName>
</protein>
<organism evidence="2 3">
    <name type="scientific">Paramecium tetraurelia</name>
    <dbReference type="NCBI Taxonomy" id="5888"/>
    <lineage>
        <taxon>Eukaryota</taxon>
        <taxon>Sar</taxon>
        <taxon>Alveolata</taxon>
        <taxon>Ciliophora</taxon>
        <taxon>Intramacronucleata</taxon>
        <taxon>Oligohymenophorea</taxon>
        <taxon>Peniculida</taxon>
        <taxon>Parameciidae</taxon>
        <taxon>Paramecium</taxon>
    </lineage>
</organism>
<feature type="region of interest" description="Disordered" evidence="1">
    <location>
        <begin position="428"/>
        <end position="457"/>
    </location>
</feature>
<dbReference type="OrthoDB" id="294210at2759"/>
<feature type="compositionally biased region" description="Polar residues" evidence="1">
    <location>
        <begin position="428"/>
        <end position="453"/>
    </location>
</feature>
<name>A0C1Y2_PARTE</name>
<gene>
    <name evidence="2" type="ORF">GSPATT00034276001</name>
</gene>
<evidence type="ECO:0000313" key="3">
    <source>
        <dbReference type="Proteomes" id="UP000000600"/>
    </source>
</evidence>
<dbReference type="AlphaFoldDB" id="A0C1Y2"/>
<dbReference type="RefSeq" id="XP_001432196.1">
    <property type="nucleotide sequence ID" value="XM_001432159.1"/>
</dbReference>
<dbReference type="Proteomes" id="UP000000600">
    <property type="component" value="Unassembled WGS sequence"/>
</dbReference>
<dbReference type="HOGENOM" id="CLU_476078_0_0_1"/>
<sequence length="573" mass="67319">MGNQQFEANESETNITQYYQNMLNQNKENIPYQYQNTPKLLSAESRNKLRPTSKINLDMKLCSKSSEKQFNGIQQVWFCDLSQKMFQETPVVRNPLEKLHRKRSSTKIVQENDESHIQLLDLLKNMVRHQDSTMQSSQVKATEQSCQEYDKKKPMMDVDQYYRPQMEDRPLQFNNRRRSKTFEESFRTLISNEDRCQPLKLNRRESKEEEALQFILQNCTQTQSRIDQQISNSITFESLESDWQALTKKNSKQLETPGTAQFQGLNKDDKIFELSTSNFIEQNNEEYQQGSRRPSCLESTFLIPMVLHSQNSLEFDDSKDVYQNSKPAHPYEYKRTQVPKVTMNGLLSKQQSQHHFHKLDCKINSTSRDLTQPMKKIIQTQATGMPNKAPLKHKSLHQQSQNALSLPLQMINSKGNLGFRSNLSLVQNVPQSSLSSKNGRNQYDSKTFKTKPTVTHPEEEWFDNSKLEYKKIMMILDEQQQQIQNFSIQNKSEMISNTFNSSDINCSQRFQFEDFKIKPHLEDKNTQTQLKDLQKNFINRLSQPKSKCSSRTSESNPYWKLRELDQSRRSKRK</sequence>
<dbReference type="OMA" id="MMILDEQ"/>
<proteinExistence type="predicted"/>
<dbReference type="GeneID" id="5017981"/>
<keyword evidence="3" id="KW-1185">Reference proteome</keyword>
<feature type="compositionally biased region" description="Polar residues" evidence="1">
    <location>
        <begin position="541"/>
        <end position="556"/>
    </location>
</feature>